<keyword evidence="10" id="KW-0175">Coiled coil</keyword>
<evidence type="ECO:0000313" key="13">
    <source>
        <dbReference type="Proteomes" id="UP000245699"/>
    </source>
</evidence>
<dbReference type="PROSITE" id="PS50089">
    <property type="entry name" value="ZF_RING_2"/>
    <property type="match status" value="1"/>
</dbReference>
<feature type="domain" description="RING-type" evidence="11">
    <location>
        <begin position="22"/>
        <end position="66"/>
    </location>
</feature>
<dbReference type="InterPro" id="IPR017907">
    <property type="entry name" value="Znf_RING_CS"/>
</dbReference>
<dbReference type="InterPro" id="IPR004575">
    <property type="entry name" value="MAT1/Tfb3"/>
</dbReference>
<evidence type="ECO:0000256" key="1">
    <source>
        <dbReference type="ARBA" id="ARBA00004123"/>
    </source>
</evidence>
<evidence type="ECO:0000256" key="7">
    <source>
        <dbReference type="ARBA" id="ARBA00029873"/>
    </source>
</evidence>
<reference evidence="12 13" key="1">
    <citation type="journal article" date="2018" name="MBio">
        <title>Comparative Genomics Reveals the Core Gene Toolbox for the Fungus-Insect Symbiosis.</title>
        <authorList>
            <person name="Wang Y."/>
            <person name="Stata M."/>
            <person name="Wang W."/>
            <person name="Stajich J.E."/>
            <person name="White M.M."/>
            <person name="Moncalvo J.M."/>
        </authorList>
    </citation>
    <scope>NUCLEOTIDE SEQUENCE [LARGE SCALE GENOMIC DNA]</scope>
    <source>
        <strain evidence="12 13">AUS-77-4</strain>
    </source>
</reference>
<sequence>MDMIYIANKQNLPPFQADNDVCPVCHSDRYLNQSMKLFVSPCYHKMCESCIERLFSMGPAPCPICSQILRKTNFYQQVFEDLTVEKEIRIRARISKIFNRTQNEFKTLREYNDYLEMVEDITFRLLNNENVQETEEEIARYSQQHKDQISANLERQKREKRIEQLRKEQTEKEKDKNLEEYLEMIESEEKAKEDAKTDLITKLATSDKDAKEIIKENLITLKRSSMRQKSKNSQPGGYYSRPQYLDGLEESEDEEDVPINPFEDSYADIGNFTLKPSYVENNQIVKKALNPSGGFVQSMHYRYMLEAAFNGVDIPQL</sequence>
<dbReference type="Pfam" id="PF06391">
    <property type="entry name" value="MAT1"/>
    <property type="match status" value="1"/>
</dbReference>
<dbReference type="InterPro" id="IPR001841">
    <property type="entry name" value="Znf_RING"/>
</dbReference>
<evidence type="ECO:0000256" key="10">
    <source>
        <dbReference type="SAM" id="Coils"/>
    </source>
</evidence>
<name>A0A2T9YSV0_9FUNG</name>
<dbReference type="InterPro" id="IPR015877">
    <property type="entry name" value="MAT1_centre"/>
</dbReference>
<accession>A0A2T9YSV0</accession>
<dbReference type="STRING" id="61424.A0A2T9YSV0"/>
<dbReference type="PANTHER" id="PTHR12683:SF13">
    <property type="entry name" value="CDK-ACTIVATING KINASE ASSEMBLY FACTOR MAT1"/>
    <property type="match status" value="1"/>
</dbReference>
<dbReference type="FunFam" id="3.30.40.10:FF:000037">
    <property type="entry name" value="Cdk-activating kinase assembly factor MAT1, centre"/>
    <property type="match status" value="1"/>
</dbReference>
<dbReference type="GO" id="GO:0006357">
    <property type="term" value="P:regulation of transcription by RNA polymerase II"/>
    <property type="evidence" value="ECO:0007669"/>
    <property type="project" value="TreeGrafter"/>
</dbReference>
<dbReference type="SMART" id="SM00184">
    <property type="entry name" value="RING"/>
    <property type="match status" value="1"/>
</dbReference>
<dbReference type="AlphaFoldDB" id="A0A2T9YSV0"/>
<evidence type="ECO:0000256" key="9">
    <source>
        <dbReference type="PROSITE-ProRule" id="PRU00175"/>
    </source>
</evidence>
<keyword evidence="5" id="KW-0862">Zinc</keyword>
<comment type="caution">
    <text evidence="12">The sequence shown here is derived from an EMBL/GenBank/DDBJ whole genome shotgun (WGS) entry which is preliminary data.</text>
</comment>
<feature type="coiled-coil region" evidence="10">
    <location>
        <begin position="131"/>
        <end position="198"/>
    </location>
</feature>
<dbReference type="InterPro" id="IPR013083">
    <property type="entry name" value="Znf_RING/FYVE/PHD"/>
</dbReference>
<dbReference type="OrthoDB" id="5963at2759"/>
<evidence type="ECO:0000256" key="4">
    <source>
        <dbReference type="ARBA" id="ARBA00022771"/>
    </source>
</evidence>
<dbReference type="EMBL" id="MBFT01000187">
    <property type="protein sequence ID" value="PVU95423.1"/>
    <property type="molecule type" value="Genomic_DNA"/>
</dbReference>
<dbReference type="GO" id="GO:0005675">
    <property type="term" value="C:transcription factor TFIIH holo complex"/>
    <property type="evidence" value="ECO:0007669"/>
    <property type="project" value="InterPro"/>
</dbReference>
<evidence type="ECO:0000313" key="12">
    <source>
        <dbReference type="EMBL" id="PVU95423.1"/>
    </source>
</evidence>
<evidence type="ECO:0000256" key="6">
    <source>
        <dbReference type="ARBA" id="ARBA00023242"/>
    </source>
</evidence>
<gene>
    <name evidence="12" type="ORF">BB559_002741</name>
</gene>
<dbReference type="NCBIfam" id="TIGR00570">
    <property type="entry name" value="cdk7"/>
    <property type="match status" value="1"/>
</dbReference>
<comment type="subcellular location">
    <subcellularLocation>
        <location evidence="1">Nucleus</location>
    </subcellularLocation>
</comment>
<dbReference type="SUPFAM" id="SSF57850">
    <property type="entry name" value="RING/U-box"/>
    <property type="match status" value="1"/>
</dbReference>
<keyword evidence="4 9" id="KW-0863">Zinc-finger</keyword>
<keyword evidence="3" id="KW-0479">Metal-binding</keyword>
<evidence type="ECO:0000256" key="3">
    <source>
        <dbReference type="ARBA" id="ARBA00022723"/>
    </source>
</evidence>
<dbReference type="Gene3D" id="3.30.40.10">
    <property type="entry name" value="Zinc/RING finger domain, C3HC4 (zinc finger)"/>
    <property type="match status" value="1"/>
</dbReference>
<dbReference type="GO" id="GO:0008270">
    <property type="term" value="F:zinc ion binding"/>
    <property type="evidence" value="ECO:0007669"/>
    <property type="project" value="UniProtKB-KW"/>
</dbReference>
<organism evidence="12 13">
    <name type="scientific">Furculomyces boomerangus</name>
    <dbReference type="NCBI Taxonomy" id="61424"/>
    <lineage>
        <taxon>Eukaryota</taxon>
        <taxon>Fungi</taxon>
        <taxon>Fungi incertae sedis</taxon>
        <taxon>Zoopagomycota</taxon>
        <taxon>Kickxellomycotina</taxon>
        <taxon>Harpellomycetes</taxon>
        <taxon>Harpellales</taxon>
        <taxon>Harpellaceae</taxon>
        <taxon>Furculomyces</taxon>
    </lineage>
</organism>
<proteinExistence type="predicted"/>
<dbReference type="PANTHER" id="PTHR12683">
    <property type="entry name" value="CDK-ACTIVATING KINASE ASSEMBLY FACTOR MAT1"/>
    <property type="match status" value="1"/>
</dbReference>
<evidence type="ECO:0000256" key="5">
    <source>
        <dbReference type="ARBA" id="ARBA00022833"/>
    </source>
</evidence>
<keyword evidence="6" id="KW-0539">Nucleus</keyword>
<evidence type="ECO:0000259" key="11">
    <source>
        <dbReference type="PROSITE" id="PS50089"/>
    </source>
</evidence>
<evidence type="ECO:0000256" key="8">
    <source>
        <dbReference type="ARBA" id="ARBA00033277"/>
    </source>
</evidence>
<dbReference type="Pfam" id="PF17121">
    <property type="entry name" value="zf-C3HC4_5"/>
    <property type="match status" value="1"/>
</dbReference>
<dbReference type="GO" id="GO:0006289">
    <property type="term" value="P:nucleotide-excision repair"/>
    <property type="evidence" value="ECO:0007669"/>
    <property type="project" value="InterPro"/>
</dbReference>
<dbReference type="Proteomes" id="UP000245699">
    <property type="component" value="Unassembled WGS sequence"/>
</dbReference>
<dbReference type="GO" id="GO:0061575">
    <property type="term" value="F:cyclin-dependent protein serine/threonine kinase activator activity"/>
    <property type="evidence" value="ECO:0007669"/>
    <property type="project" value="InterPro"/>
</dbReference>
<keyword evidence="13" id="KW-1185">Reference proteome</keyword>
<protein>
    <recommendedName>
        <fullName evidence="2">RNA polymerase II transcription factor B subunit 3</fullName>
    </recommendedName>
    <alternativeName>
        <fullName evidence="8">RNA polymerase II transcription factor B 38 kDa subunit</fullName>
    </alternativeName>
    <alternativeName>
        <fullName evidence="7">RNA polymerase II transcription factor B p38 subunit</fullName>
    </alternativeName>
</protein>
<dbReference type="PROSITE" id="PS00518">
    <property type="entry name" value="ZF_RING_1"/>
    <property type="match status" value="1"/>
</dbReference>
<evidence type="ECO:0000256" key="2">
    <source>
        <dbReference type="ARBA" id="ARBA00022257"/>
    </source>
</evidence>